<dbReference type="PANTHER" id="PTHR42146">
    <property type="entry name" value="3',5'-CYCLIC-NUCLEOTIDE PHOSPHODIESTERASE"/>
    <property type="match status" value="1"/>
</dbReference>
<dbReference type="Proteomes" id="UP000037558">
    <property type="component" value="Unassembled WGS sequence"/>
</dbReference>
<accession>A0A0M0L9R0</accession>
<evidence type="ECO:0000259" key="1">
    <source>
        <dbReference type="Pfam" id="PF02272"/>
    </source>
</evidence>
<comment type="caution">
    <text evidence="2">The sequence shown here is derived from an EMBL/GenBank/DDBJ whole genome shotgun (WGS) entry which is preliminary data.</text>
</comment>
<keyword evidence="3" id="KW-1185">Reference proteome</keyword>
<dbReference type="GO" id="GO:0003676">
    <property type="term" value="F:nucleic acid binding"/>
    <property type="evidence" value="ECO:0007669"/>
    <property type="project" value="InterPro"/>
</dbReference>
<dbReference type="InterPro" id="IPR038763">
    <property type="entry name" value="DHH_sf"/>
</dbReference>
<dbReference type="STRING" id="284581.AMD01_06010"/>
<protein>
    <submittedName>
        <fullName evidence="2">Phosphoesterase</fullName>
    </submittedName>
</protein>
<sequence length="321" mass="36714">MNKIHLFSHNDLDGISPAILAKLAFKDRDFEASCVGVKHIDQVVSEFLEAHEETDIDLYITDISVNDEVAALLQERIEKGQKVTLLDHHASALPLAEKYEWAHIVPTYEDGTKTAATTLFYDYLVENDYLAKTAALDDYVELVRQFDTWDWFEKDNQRAKQLNNLYYLISRDEFQDTILETLEASLQDESVTAFAFSERHQILLEVEEKKIEKYLHDKEKQLIKASVNLHGTEYYVGVVFAENYQSELGNYLCLQHDDINFSVLVDMGRQKMGLRTVKDEYNLSKIAGELGGGGHPRASGCSLTPEAFELFVQNLLFKEAE</sequence>
<name>A0A0M0L9R0_9BACI</name>
<evidence type="ECO:0000313" key="2">
    <source>
        <dbReference type="EMBL" id="KOO47592.1"/>
    </source>
</evidence>
<dbReference type="OrthoDB" id="2035301at2"/>
<evidence type="ECO:0000313" key="3">
    <source>
        <dbReference type="Proteomes" id="UP000037558"/>
    </source>
</evidence>
<dbReference type="InterPro" id="IPR052968">
    <property type="entry name" value="Nucleotide_metab_enz"/>
</dbReference>
<dbReference type="Pfam" id="PF02272">
    <property type="entry name" value="DHHA1"/>
    <property type="match status" value="1"/>
</dbReference>
<gene>
    <name evidence="2" type="ORF">AMD01_06010</name>
</gene>
<feature type="domain" description="DHHA1" evidence="1">
    <location>
        <begin position="269"/>
        <end position="314"/>
    </location>
</feature>
<dbReference type="PANTHER" id="PTHR42146:SF1">
    <property type="entry name" value="OLIGORIBONUCLEASE NRNB"/>
    <property type="match status" value="1"/>
</dbReference>
<dbReference type="Gene3D" id="3.10.310.30">
    <property type="match status" value="1"/>
</dbReference>
<dbReference type="PATRIC" id="fig|284581.3.peg.4601"/>
<proteinExistence type="predicted"/>
<organism evidence="2 3">
    <name type="scientific">Priestia koreensis</name>
    <dbReference type="NCBI Taxonomy" id="284581"/>
    <lineage>
        <taxon>Bacteria</taxon>
        <taxon>Bacillati</taxon>
        <taxon>Bacillota</taxon>
        <taxon>Bacilli</taxon>
        <taxon>Bacillales</taxon>
        <taxon>Bacillaceae</taxon>
        <taxon>Priestia</taxon>
    </lineage>
</organism>
<dbReference type="SUPFAM" id="SSF64182">
    <property type="entry name" value="DHH phosphoesterases"/>
    <property type="match status" value="1"/>
</dbReference>
<dbReference type="RefSeq" id="WP_053400500.1">
    <property type="nucleotide sequence ID" value="NZ_LILC01000007.1"/>
</dbReference>
<dbReference type="InterPro" id="IPR003156">
    <property type="entry name" value="DHHA1_dom"/>
</dbReference>
<dbReference type="AlphaFoldDB" id="A0A0M0L9R0"/>
<reference evidence="3" key="1">
    <citation type="submission" date="2015-08" db="EMBL/GenBank/DDBJ databases">
        <title>Fjat-14210 dsm16467.</title>
        <authorList>
            <person name="Liu B."/>
            <person name="Wang J."/>
            <person name="Zhu Y."/>
            <person name="Liu G."/>
            <person name="Chen Q."/>
            <person name="Chen Z."/>
            <person name="Lan J."/>
            <person name="Che J."/>
            <person name="Ge C."/>
            <person name="Shi H."/>
            <person name="Pan Z."/>
            <person name="Liu X."/>
        </authorList>
    </citation>
    <scope>NUCLEOTIDE SEQUENCE [LARGE SCALE GENOMIC DNA]</scope>
    <source>
        <strain evidence="3">DSM 16467</strain>
    </source>
</reference>
<dbReference type="EMBL" id="LILC01000007">
    <property type="protein sequence ID" value="KOO47592.1"/>
    <property type="molecule type" value="Genomic_DNA"/>
</dbReference>